<reference evidence="22 23" key="1">
    <citation type="journal article" date="2022" name="G3 (Bethesda)">
        <title>Whole-genome sequence and methylome profiling of the almond [Prunus dulcis (Mill.) D.A. Webb] cultivar 'Nonpareil'.</title>
        <authorList>
            <person name="D'Amico-Willman K.M."/>
            <person name="Ouma W.Z."/>
            <person name="Meulia T."/>
            <person name="Sideli G.M."/>
            <person name="Gradziel T.M."/>
            <person name="Fresnedo-Ramirez J."/>
        </authorList>
    </citation>
    <scope>NUCLEOTIDE SEQUENCE [LARGE SCALE GENOMIC DNA]</scope>
    <source>
        <strain evidence="22">Clone GOH B32 T37-40</strain>
    </source>
</reference>
<keyword evidence="13" id="KW-0675">Receptor</keyword>
<dbReference type="PROSITE" id="PS00107">
    <property type="entry name" value="PROTEIN_KINASE_ATP"/>
    <property type="match status" value="1"/>
</dbReference>
<evidence type="ECO:0000256" key="16">
    <source>
        <dbReference type="ARBA" id="ARBA00047951"/>
    </source>
</evidence>
<evidence type="ECO:0000256" key="19">
    <source>
        <dbReference type="SAM" id="Phobius"/>
    </source>
</evidence>
<evidence type="ECO:0000256" key="2">
    <source>
        <dbReference type="ARBA" id="ARBA00022527"/>
    </source>
</evidence>
<evidence type="ECO:0000256" key="11">
    <source>
        <dbReference type="ARBA" id="ARBA00022989"/>
    </source>
</evidence>
<dbReference type="GO" id="GO:0006950">
    <property type="term" value="P:response to stress"/>
    <property type="evidence" value="ECO:0007669"/>
    <property type="project" value="UniProtKB-ARBA"/>
</dbReference>
<dbReference type="FunFam" id="3.30.200.20:FF:000142">
    <property type="entry name" value="Cysteine-rich receptor-like protein kinase 10"/>
    <property type="match status" value="1"/>
</dbReference>
<evidence type="ECO:0000256" key="17">
    <source>
        <dbReference type="PROSITE-ProRule" id="PRU10141"/>
    </source>
</evidence>
<evidence type="ECO:0000256" key="18">
    <source>
        <dbReference type="SAM" id="MobiDB-lite"/>
    </source>
</evidence>
<comment type="catalytic activity">
    <reaction evidence="15">
        <text>L-seryl-[protein] + ATP = O-phospho-L-seryl-[protein] + ADP + H(+)</text>
        <dbReference type="Rhea" id="RHEA:17989"/>
        <dbReference type="Rhea" id="RHEA-COMP:9863"/>
        <dbReference type="Rhea" id="RHEA-COMP:11604"/>
        <dbReference type="ChEBI" id="CHEBI:15378"/>
        <dbReference type="ChEBI" id="CHEBI:29999"/>
        <dbReference type="ChEBI" id="CHEBI:30616"/>
        <dbReference type="ChEBI" id="CHEBI:83421"/>
        <dbReference type="ChEBI" id="CHEBI:456216"/>
    </reaction>
</comment>
<comment type="subcellular location">
    <subcellularLocation>
        <location evidence="1">Membrane</location>
        <topology evidence="1">Single-pass membrane protein</topology>
    </subcellularLocation>
</comment>
<keyword evidence="12 19" id="KW-0472">Membrane</keyword>
<dbReference type="InterPro" id="IPR038408">
    <property type="entry name" value="GNK2_sf"/>
</dbReference>
<evidence type="ECO:0000259" key="21">
    <source>
        <dbReference type="PROSITE" id="PS51473"/>
    </source>
</evidence>
<feature type="domain" description="Protein kinase" evidence="20">
    <location>
        <begin position="284"/>
        <end position="560"/>
    </location>
</feature>
<keyword evidence="10 17" id="KW-0067">ATP-binding</keyword>
<keyword evidence="7" id="KW-0677">Repeat</keyword>
<dbReference type="InterPro" id="IPR017441">
    <property type="entry name" value="Protein_kinase_ATP_BS"/>
</dbReference>
<dbReference type="GO" id="GO:0005524">
    <property type="term" value="F:ATP binding"/>
    <property type="evidence" value="ECO:0007669"/>
    <property type="project" value="UniProtKB-UniRule"/>
</dbReference>
<keyword evidence="11 19" id="KW-1133">Transmembrane helix</keyword>
<keyword evidence="2" id="KW-0723">Serine/threonine-protein kinase</keyword>
<proteinExistence type="predicted"/>
<dbReference type="InterPro" id="IPR000719">
    <property type="entry name" value="Prot_kinase_dom"/>
</dbReference>
<dbReference type="InterPro" id="IPR001245">
    <property type="entry name" value="Ser-Thr/Tyr_kinase_cat_dom"/>
</dbReference>
<protein>
    <submittedName>
        <fullName evidence="22">Uncharacterized protein</fullName>
    </submittedName>
</protein>
<evidence type="ECO:0000256" key="8">
    <source>
        <dbReference type="ARBA" id="ARBA00022741"/>
    </source>
</evidence>
<evidence type="ECO:0000313" key="23">
    <source>
        <dbReference type="Proteomes" id="UP001054821"/>
    </source>
</evidence>
<evidence type="ECO:0000256" key="10">
    <source>
        <dbReference type="ARBA" id="ARBA00022840"/>
    </source>
</evidence>
<keyword evidence="4" id="KW-0808">Transferase</keyword>
<dbReference type="Pfam" id="PF07714">
    <property type="entry name" value="PK_Tyr_Ser-Thr"/>
    <property type="match status" value="1"/>
</dbReference>
<keyword evidence="8 17" id="KW-0547">Nucleotide-binding</keyword>
<dbReference type="PROSITE" id="PS00108">
    <property type="entry name" value="PROTEIN_KINASE_ST"/>
    <property type="match status" value="1"/>
</dbReference>
<dbReference type="PANTHER" id="PTHR27002">
    <property type="entry name" value="RECEPTOR-LIKE SERINE/THREONINE-PROTEIN KINASE SD1-8"/>
    <property type="match status" value="1"/>
</dbReference>
<organism evidence="22 23">
    <name type="scientific">Prunus dulcis</name>
    <name type="common">Almond</name>
    <name type="synonym">Amygdalus dulcis</name>
    <dbReference type="NCBI Taxonomy" id="3755"/>
    <lineage>
        <taxon>Eukaryota</taxon>
        <taxon>Viridiplantae</taxon>
        <taxon>Streptophyta</taxon>
        <taxon>Embryophyta</taxon>
        <taxon>Tracheophyta</taxon>
        <taxon>Spermatophyta</taxon>
        <taxon>Magnoliopsida</taxon>
        <taxon>eudicotyledons</taxon>
        <taxon>Gunneridae</taxon>
        <taxon>Pentapetalae</taxon>
        <taxon>rosids</taxon>
        <taxon>fabids</taxon>
        <taxon>Rosales</taxon>
        <taxon>Rosaceae</taxon>
        <taxon>Amygdaloideae</taxon>
        <taxon>Amygdaleae</taxon>
        <taxon>Prunus</taxon>
    </lineage>
</organism>
<dbReference type="Gene3D" id="1.10.510.10">
    <property type="entry name" value="Transferase(Phosphotransferase) domain 1"/>
    <property type="match status" value="1"/>
</dbReference>
<dbReference type="GO" id="GO:0005886">
    <property type="term" value="C:plasma membrane"/>
    <property type="evidence" value="ECO:0007669"/>
    <property type="project" value="TreeGrafter"/>
</dbReference>
<dbReference type="AlphaFoldDB" id="A0AAD4VGL6"/>
<keyword evidence="6" id="KW-0732">Signal</keyword>
<dbReference type="FunFam" id="3.30.430.20:FF:000002">
    <property type="entry name" value="Cysteine-rich receptor-like protein kinase 10"/>
    <property type="match status" value="1"/>
</dbReference>
<evidence type="ECO:0000256" key="12">
    <source>
        <dbReference type="ARBA" id="ARBA00023136"/>
    </source>
</evidence>
<gene>
    <name evidence="22" type="ORF">L3X38_033661</name>
</gene>
<comment type="caution">
    <text evidence="22">The sequence shown here is derived from an EMBL/GenBank/DDBJ whole genome shotgun (WGS) entry which is preliminary data.</text>
</comment>
<evidence type="ECO:0000313" key="22">
    <source>
        <dbReference type="EMBL" id="KAI5324588.1"/>
    </source>
</evidence>
<evidence type="ECO:0000256" key="3">
    <source>
        <dbReference type="ARBA" id="ARBA00022553"/>
    </source>
</evidence>
<evidence type="ECO:0000256" key="14">
    <source>
        <dbReference type="ARBA" id="ARBA00023180"/>
    </source>
</evidence>
<keyword evidence="9" id="KW-0418">Kinase</keyword>
<evidence type="ECO:0000256" key="15">
    <source>
        <dbReference type="ARBA" id="ARBA00047558"/>
    </source>
</evidence>
<evidence type="ECO:0000256" key="5">
    <source>
        <dbReference type="ARBA" id="ARBA00022692"/>
    </source>
</evidence>
<comment type="catalytic activity">
    <reaction evidence="16">
        <text>L-threonyl-[protein] + ATP = O-phospho-L-threonyl-[protein] + ADP + H(+)</text>
        <dbReference type="Rhea" id="RHEA:46608"/>
        <dbReference type="Rhea" id="RHEA-COMP:11060"/>
        <dbReference type="Rhea" id="RHEA-COMP:11605"/>
        <dbReference type="ChEBI" id="CHEBI:15378"/>
        <dbReference type="ChEBI" id="CHEBI:30013"/>
        <dbReference type="ChEBI" id="CHEBI:30616"/>
        <dbReference type="ChEBI" id="CHEBI:61977"/>
        <dbReference type="ChEBI" id="CHEBI:456216"/>
    </reaction>
</comment>
<dbReference type="CDD" id="cd23509">
    <property type="entry name" value="Gnk2-like"/>
    <property type="match status" value="1"/>
</dbReference>
<evidence type="ECO:0000256" key="1">
    <source>
        <dbReference type="ARBA" id="ARBA00004167"/>
    </source>
</evidence>
<accession>A0AAD4VGL6</accession>
<dbReference type="PROSITE" id="PS51473">
    <property type="entry name" value="GNK2"/>
    <property type="match status" value="1"/>
</dbReference>
<evidence type="ECO:0000259" key="20">
    <source>
        <dbReference type="PROSITE" id="PS50011"/>
    </source>
</evidence>
<keyword evidence="5 19" id="KW-0812">Transmembrane</keyword>
<feature type="domain" description="Gnk2-homologous" evidence="21">
    <location>
        <begin position="74"/>
        <end position="181"/>
    </location>
</feature>
<feature type="region of interest" description="Disordered" evidence="18">
    <location>
        <begin position="187"/>
        <end position="211"/>
    </location>
</feature>
<feature type="compositionally biased region" description="Pro residues" evidence="18">
    <location>
        <begin position="191"/>
        <end position="204"/>
    </location>
</feature>
<evidence type="ECO:0000256" key="6">
    <source>
        <dbReference type="ARBA" id="ARBA00022729"/>
    </source>
</evidence>
<dbReference type="Pfam" id="PF01657">
    <property type="entry name" value="Stress-antifung"/>
    <property type="match status" value="1"/>
</dbReference>
<dbReference type="Proteomes" id="UP001054821">
    <property type="component" value="Chromosome 6"/>
</dbReference>
<dbReference type="PROSITE" id="PS50011">
    <property type="entry name" value="PROTEIN_KINASE_DOM"/>
    <property type="match status" value="1"/>
</dbReference>
<dbReference type="SMART" id="SM00220">
    <property type="entry name" value="S_TKc"/>
    <property type="match status" value="1"/>
</dbReference>
<evidence type="ECO:0000256" key="4">
    <source>
        <dbReference type="ARBA" id="ARBA00022679"/>
    </source>
</evidence>
<dbReference type="CDD" id="cd14066">
    <property type="entry name" value="STKc_IRAK"/>
    <property type="match status" value="1"/>
</dbReference>
<dbReference type="FunFam" id="1.10.510.10:FF:000129">
    <property type="entry name" value="cysteine-rich receptor-like protein kinase 10"/>
    <property type="match status" value="1"/>
</dbReference>
<keyword evidence="23" id="KW-1185">Reference proteome</keyword>
<name>A0AAD4VGL6_PRUDU</name>
<keyword evidence="3" id="KW-0597">Phosphoprotein</keyword>
<evidence type="ECO:0000256" key="9">
    <source>
        <dbReference type="ARBA" id="ARBA00022777"/>
    </source>
</evidence>
<dbReference type="InterPro" id="IPR011009">
    <property type="entry name" value="Kinase-like_dom_sf"/>
</dbReference>
<dbReference type="InterPro" id="IPR002902">
    <property type="entry name" value="GNK2"/>
</dbReference>
<feature type="binding site" evidence="17">
    <location>
        <position position="312"/>
    </location>
    <ligand>
        <name>ATP</name>
        <dbReference type="ChEBI" id="CHEBI:30616"/>
    </ligand>
</feature>
<evidence type="ECO:0000256" key="7">
    <source>
        <dbReference type="ARBA" id="ARBA00022737"/>
    </source>
</evidence>
<dbReference type="InterPro" id="IPR008271">
    <property type="entry name" value="Ser/Thr_kinase_AS"/>
</dbReference>
<dbReference type="PANTHER" id="PTHR27002:SF1073">
    <property type="entry name" value="CYSTEINE-RICH RECEPTOR-LIKE PROTEIN KINASE 29"/>
    <property type="match status" value="1"/>
</dbReference>
<dbReference type="Gene3D" id="3.30.200.20">
    <property type="entry name" value="Phosphorylase Kinase, domain 1"/>
    <property type="match status" value="1"/>
</dbReference>
<dbReference type="SUPFAM" id="SSF56112">
    <property type="entry name" value="Protein kinase-like (PK-like)"/>
    <property type="match status" value="1"/>
</dbReference>
<dbReference type="Gene3D" id="3.30.430.20">
    <property type="entry name" value="Gnk2 domain, C-X8-C-X2-C motif"/>
    <property type="match status" value="1"/>
</dbReference>
<keyword evidence="14" id="KW-0325">Glycoprotein</keyword>
<feature type="transmembrane region" description="Helical" evidence="19">
    <location>
        <begin position="217"/>
        <end position="240"/>
    </location>
</feature>
<evidence type="ECO:0000256" key="13">
    <source>
        <dbReference type="ARBA" id="ARBA00023170"/>
    </source>
</evidence>
<dbReference type="EMBL" id="JAJFAZ020000006">
    <property type="protein sequence ID" value="KAI5324588.1"/>
    <property type="molecule type" value="Genomic_DNA"/>
</dbReference>
<sequence>MATASTTHPTGKTPTRFTQSGYVEGMSRWTFAVAASAKAHNSSHRSVPIKRKLSAYLTSARFATPTAPSTDIETFPAFRWYNVQNVSNVDGFFQELGTLLDDLRGQAAGNGSLRKFAVGTATAPNFQTIYGLAQCRPDLTEQNCSYCLGSSMADIPEYFPGKEGGLISKPSCDLRYEIYPIVDPTTVRPLPSSPPPLSSPPPPSTSTGGSKSNRSQIVIIIVVPIVVSVVLIVIFFCICLRVRRTKKILETGKLIPDSDDTDEIGSAESLQFDLATIRVSTDDFSEANKLGEGGFGSVYRGRLLNGKDIAVKRLSTNSGQGDLEFKNEVLLVAKLQHRNLVRLLGFCLEGRERLLVYEFVPNASLDHIIFDATKRAQLDWVRRYKIIAGIARGLLYLHEDSRLKIIHRDLKASNILIDAEMNSKISDFGMARLFVLDQTQGNTSRIVGTFGYMAPEYAMHGHFSVKSDVYSFGVLVLEIVNGQKNSGFRHGENAEDLLSFAWRSWREGTASNLIDPTLKTGSRNEIMRCIHIGLLCVQENVADRPTMASVILMMNSYSFTLPVPSQPAFYLHRSIGLDMSLRSEYNSGATRSDRSKSNSVMVMEYETFTEPHPR</sequence>
<dbReference type="GO" id="GO:0004674">
    <property type="term" value="F:protein serine/threonine kinase activity"/>
    <property type="evidence" value="ECO:0007669"/>
    <property type="project" value="UniProtKB-KW"/>
</dbReference>